<evidence type="ECO:0000313" key="2">
    <source>
        <dbReference type="EMBL" id="KAK3349181.1"/>
    </source>
</evidence>
<dbReference type="AlphaFoldDB" id="A0AAJ0MC32"/>
<reference evidence="2" key="1">
    <citation type="journal article" date="2023" name="Mol. Phylogenet. Evol.">
        <title>Genome-scale phylogeny and comparative genomics of the fungal order Sordariales.</title>
        <authorList>
            <person name="Hensen N."/>
            <person name="Bonometti L."/>
            <person name="Westerberg I."/>
            <person name="Brannstrom I.O."/>
            <person name="Guillou S."/>
            <person name="Cros-Aarteil S."/>
            <person name="Calhoun S."/>
            <person name="Haridas S."/>
            <person name="Kuo A."/>
            <person name="Mondo S."/>
            <person name="Pangilinan J."/>
            <person name="Riley R."/>
            <person name="LaButti K."/>
            <person name="Andreopoulos B."/>
            <person name="Lipzen A."/>
            <person name="Chen C."/>
            <person name="Yan M."/>
            <person name="Daum C."/>
            <person name="Ng V."/>
            <person name="Clum A."/>
            <person name="Steindorff A."/>
            <person name="Ohm R.A."/>
            <person name="Martin F."/>
            <person name="Silar P."/>
            <person name="Natvig D.O."/>
            <person name="Lalanne C."/>
            <person name="Gautier V."/>
            <person name="Ament-Velasquez S.L."/>
            <person name="Kruys A."/>
            <person name="Hutchinson M.I."/>
            <person name="Powell A.J."/>
            <person name="Barry K."/>
            <person name="Miller A.N."/>
            <person name="Grigoriev I.V."/>
            <person name="Debuchy R."/>
            <person name="Gladieux P."/>
            <person name="Hiltunen Thoren M."/>
            <person name="Johannesson H."/>
        </authorList>
    </citation>
    <scope>NUCLEOTIDE SEQUENCE</scope>
    <source>
        <strain evidence="2">CBS 955.72</strain>
    </source>
</reference>
<dbReference type="InterPro" id="IPR046341">
    <property type="entry name" value="SET_dom_sf"/>
</dbReference>
<dbReference type="Proteomes" id="UP001275084">
    <property type="component" value="Unassembled WGS sequence"/>
</dbReference>
<organism evidence="2 3">
    <name type="scientific">Lasiosphaeria hispida</name>
    <dbReference type="NCBI Taxonomy" id="260671"/>
    <lineage>
        <taxon>Eukaryota</taxon>
        <taxon>Fungi</taxon>
        <taxon>Dikarya</taxon>
        <taxon>Ascomycota</taxon>
        <taxon>Pezizomycotina</taxon>
        <taxon>Sordariomycetes</taxon>
        <taxon>Sordariomycetidae</taxon>
        <taxon>Sordariales</taxon>
        <taxon>Lasiosphaeriaceae</taxon>
        <taxon>Lasiosphaeria</taxon>
    </lineage>
</organism>
<dbReference type="EMBL" id="JAUIQD010000005">
    <property type="protein sequence ID" value="KAK3349181.1"/>
    <property type="molecule type" value="Genomic_DNA"/>
</dbReference>
<protein>
    <recommendedName>
        <fullName evidence="1">SET domain-containing protein</fullName>
    </recommendedName>
</protein>
<accession>A0AAJ0MC32</accession>
<comment type="caution">
    <text evidence="2">The sequence shown here is derived from an EMBL/GenBank/DDBJ whole genome shotgun (WGS) entry which is preliminary data.</text>
</comment>
<evidence type="ECO:0000259" key="1">
    <source>
        <dbReference type="Pfam" id="PF00856"/>
    </source>
</evidence>
<dbReference type="SUPFAM" id="SSF82199">
    <property type="entry name" value="SET domain"/>
    <property type="match status" value="1"/>
</dbReference>
<dbReference type="PANTHER" id="PTHR47332">
    <property type="entry name" value="SET DOMAIN-CONTAINING PROTEIN 5"/>
    <property type="match status" value="1"/>
</dbReference>
<proteinExistence type="predicted"/>
<feature type="domain" description="SET" evidence="1">
    <location>
        <begin position="55"/>
        <end position="95"/>
    </location>
</feature>
<reference evidence="2" key="2">
    <citation type="submission" date="2023-06" db="EMBL/GenBank/DDBJ databases">
        <authorList>
            <consortium name="Lawrence Berkeley National Laboratory"/>
            <person name="Haridas S."/>
            <person name="Hensen N."/>
            <person name="Bonometti L."/>
            <person name="Westerberg I."/>
            <person name="Brannstrom I.O."/>
            <person name="Guillou S."/>
            <person name="Cros-Aarteil S."/>
            <person name="Calhoun S."/>
            <person name="Kuo A."/>
            <person name="Mondo S."/>
            <person name="Pangilinan J."/>
            <person name="Riley R."/>
            <person name="Labutti K."/>
            <person name="Andreopoulos B."/>
            <person name="Lipzen A."/>
            <person name="Chen C."/>
            <person name="Yanf M."/>
            <person name="Daum C."/>
            <person name="Ng V."/>
            <person name="Clum A."/>
            <person name="Steindorff A."/>
            <person name="Ohm R."/>
            <person name="Martin F."/>
            <person name="Silar P."/>
            <person name="Natvig D."/>
            <person name="Lalanne C."/>
            <person name="Gautier V."/>
            <person name="Ament-Velasquez S.L."/>
            <person name="Kruys A."/>
            <person name="Hutchinson M.I."/>
            <person name="Powell A.J."/>
            <person name="Barry K."/>
            <person name="Miller A.N."/>
            <person name="Grigoriev I.V."/>
            <person name="Debuchy R."/>
            <person name="Gladieux P."/>
            <person name="Thoren M.H."/>
            <person name="Johannesson H."/>
        </authorList>
    </citation>
    <scope>NUCLEOTIDE SEQUENCE</scope>
    <source>
        <strain evidence="2">CBS 955.72</strain>
    </source>
</reference>
<dbReference type="InterPro" id="IPR001214">
    <property type="entry name" value="SET_dom"/>
</dbReference>
<dbReference type="InterPro" id="IPR053185">
    <property type="entry name" value="SET_domain_protein"/>
</dbReference>
<dbReference type="Pfam" id="PF00856">
    <property type="entry name" value="SET"/>
    <property type="match status" value="1"/>
</dbReference>
<dbReference type="Gene3D" id="2.170.270.10">
    <property type="entry name" value="SET domain"/>
    <property type="match status" value="1"/>
</dbReference>
<name>A0AAJ0MC32_9PEZI</name>
<gene>
    <name evidence="2" type="ORF">B0T25DRAFT_582176</name>
</gene>
<keyword evidence="3" id="KW-1185">Reference proteome</keyword>
<dbReference type="PANTHER" id="PTHR47332:SF4">
    <property type="entry name" value="SET DOMAIN-CONTAINING PROTEIN 5"/>
    <property type="match status" value="1"/>
</dbReference>
<evidence type="ECO:0000313" key="3">
    <source>
        <dbReference type="Proteomes" id="UP001275084"/>
    </source>
</evidence>
<sequence>MATAIAPTKGNTSVWPRNTVPLRTYDISQTAHDDSGSPRPTPLGHNWRQASIFLAASRINHSCKNDDESTWNTTLGKLTIHATRNIPPGGEVTISALATAFGFHCACERCSAPPAERRWSDERLKRLVSLEEEEIGDGVGIMATPLACLRKTRKMLRLLRGEGILDSTVLRVYYDAFQMVIANGDQARARIFAERCYESRMVVEGADSEDALRAKALVEGPARHRVYGMTMKWKQAVGKVPGGLDEEGERRCLGVNGGKFSYADYMYFKLQL</sequence>